<keyword evidence="1" id="KW-1133">Transmembrane helix</keyword>
<name>A0A165NLL8_9APHY</name>
<evidence type="ECO:0000256" key="1">
    <source>
        <dbReference type="SAM" id="Phobius"/>
    </source>
</evidence>
<reference evidence="2 3" key="1">
    <citation type="journal article" date="2016" name="Mol. Biol. Evol.">
        <title>Comparative Genomics of Early-Diverging Mushroom-Forming Fungi Provides Insights into the Origins of Lignocellulose Decay Capabilities.</title>
        <authorList>
            <person name="Nagy L.G."/>
            <person name="Riley R."/>
            <person name="Tritt A."/>
            <person name="Adam C."/>
            <person name="Daum C."/>
            <person name="Floudas D."/>
            <person name="Sun H."/>
            <person name="Yadav J.S."/>
            <person name="Pangilinan J."/>
            <person name="Larsson K.H."/>
            <person name="Matsuura K."/>
            <person name="Barry K."/>
            <person name="Labutti K."/>
            <person name="Kuo R."/>
            <person name="Ohm R.A."/>
            <person name="Bhattacharya S.S."/>
            <person name="Shirouzu T."/>
            <person name="Yoshinaga Y."/>
            <person name="Martin F.M."/>
            <person name="Grigoriev I.V."/>
            <person name="Hibbett D.S."/>
        </authorList>
    </citation>
    <scope>NUCLEOTIDE SEQUENCE [LARGE SCALE GENOMIC DNA]</scope>
    <source>
        <strain evidence="2 3">L-15889</strain>
    </source>
</reference>
<dbReference type="Proteomes" id="UP000076727">
    <property type="component" value="Unassembled WGS sequence"/>
</dbReference>
<proteinExistence type="predicted"/>
<protein>
    <submittedName>
        <fullName evidence="2">Phosphoglycerate mutase-like protein</fullName>
    </submittedName>
</protein>
<gene>
    <name evidence="2" type="ORF">DAEQUDRAFT_673883</name>
</gene>
<dbReference type="PANTHER" id="PTHR11567:SF142">
    <property type="entry name" value="PHOSPHOGLYCERATE MUTASE-LIKE PROTEIN"/>
    <property type="match status" value="1"/>
</dbReference>
<dbReference type="AlphaFoldDB" id="A0A165NLL8"/>
<dbReference type="OrthoDB" id="258392at2759"/>
<dbReference type="SUPFAM" id="SSF53254">
    <property type="entry name" value="Phosphoglycerate mutase-like"/>
    <property type="match status" value="1"/>
</dbReference>
<feature type="transmembrane region" description="Helical" evidence="1">
    <location>
        <begin position="426"/>
        <end position="446"/>
    </location>
</feature>
<dbReference type="STRING" id="1314783.A0A165NLL8"/>
<dbReference type="InterPro" id="IPR050645">
    <property type="entry name" value="Histidine_acid_phosphatase"/>
</dbReference>
<dbReference type="EMBL" id="KV429080">
    <property type="protein sequence ID" value="KZT67117.1"/>
    <property type="molecule type" value="Genomic_DNA"/>
</dbReference>
<dbReference type="InterPro" id="IPR029033">
    <property type="entry name" value="His_PPase_superfam"/>
</dbReference>
<keyword evidence="3" id="KW-1185">Reference proteome</keyword>
<sequence length="476" mass="51492">MSDSTVIGIVLIARHGDRYENFQDPYTFAVSQTAITPLGEQQEFQLGGFLRSVYLDPTSPSYIQGISPSTSIFNSTQVAVYADNDFPDDTVILDSAVALTQGLWPPTPQQNITLANGTTITNPLGGYQYVPVNGINPDEDVSLEGTTDCTTFLNRAQTLYNSTLFQEVSANASAFFAALPPYVGGRPIELENAWNIFDYMNVQDVHNATYAATVPETLLEQARALANWEQYQVFSDPSFSGIGNIAFQTLIPDIISAFNDITDPSSGLKLAYYAINYKPFLSMWNMTGVVADGSLPEAFVNYAAAVVLEVRTSSSSSEPFLRFQFKNGTDDTELHSYPLLFPGWNGTASGTDVPLSTFISAFQPAGINTTLEWCNACGQTTERGCDVALAAAKEGVTDTTLVAREDAGVCAVEHAGQACASHLPTAAVFVGGLLTAALLIAVISRLMRWKHKQQKTVPDMVSVDQSYSDGEKLARF</sequence>
<organism evidence="2 3">
    <name type="scientific">Daedalea quercina L-15889</name>
    <dbReference type="NCBI Taxonomy" id="1314783"/>
    <lineage>
        <taxon>Eukaryota</taxon>
        <taxon>Fungi</taxon>
        <taxon>Dikarya</taxon>
        <taxon>Basidiomycota</taxon>
        <taxon>Agaricomycotina</taxon>
        <taxon>Agaricomycetes</taxon>
        <taxon>Polyporales</taxon>
        <taxon>Fomitopsis</taxon>
    </lineage>
</organism>
<keyword evidence="1" id="KW-0812">Transmembrane</keyword>
<accession>A0A165NLL8</accession>
<evidence type="ECO:0000313" key="3">
    <source>
        <dbReference type="Proteomes" id="UP000076727"/>
    </source>
</evidence>
<dbReference type="PANTHER" id="PTHR11567">
    <property type="entry name" value="ACID PHOSPHATASE-RELATED"/>
    <property type="match status" value="1"/>
</dbReference>
<evidence type="ECO:0000313" key="2">
    <source>
        <dbReference type="EMBL" id="KZT67117.1"/>
    </source>
</evidence>
<dbReference type="GO" id="GO:0016791">
    <property type="term" value="F:phosphatase activity"/>
    <property type="evidence" value="ECO:0007669"/>
    <property type="project" value="TreeGrafter"/>
</dbReference>
<keyword evidence="1" id="KW-0472">Membrane</keyword>
<dbReference type="Gene3D" id="3.40.50.1240">
    <property type="entry name" value="Phosphoglycerate mutase-like"/>
    <property type="match status" value="1"/>
</dbReference>